<reference evidence="2 3" key="1">
    <citation type="submission" date="2019-02" db="EMBL/GenBank/DDBJ databases">
        <title>Deep-cultivation of Planctomycetes and their phenomic and genomic characterization uncovers novel biology.</title>
        <authorList>
            <person name="Wiegand S."/>
            <person name="Jogler M."/>
            <person name="Boedeker C."/>
            <person name="Pinto D."/>
            <person name="Vollmers J."/>
            <person name="Rivas-Marin E."/>
            <person name="Kohn T."/>
            <person name="Peeters S.H."/>
            <person name="Heuer A."/>
            <person name="Rast P."/>
            <person name="Oberbeckmann S."/>
            <person name="Bunk B."/>
            <person name="Jeske O."/>
            <person name="Meyerdierks A."/>
            <person name="Storesund J.E."/>
            <person name="Kallscheuer N."/>
            <person name="Luecker S."/>
            <person name="Lage O.M."/>
            <person name="Pohl T."/>
            <person name="Merkel B.J."/>
            <person name="Hornburger P."/>
            <person name="Mueller R.-W."/>
            <person name="Bruemmer F."/>
            <person name="Labrenz M."/>
            <person name="Spormann A.M."/>
            <person name="Op den Camp H."/>
            <person name="Overmann J."/>
            <person name="Amann R."/>
            <person name="Jetten M.S.M."/>
            <person name="Mascher T."/>
            <person name="Medema M.H."/>
            <person name="Devos D.P."/>
            <person name="Kaster A.-K."/>
            <person name="Ovreas L."/>
            <person name="Rohde M."/>
            <person name="Galperin M.Y."/>
            <person name="Jogler C."/>
        </authorList>
    </citation>
    <scope>NUCLEOTIDE SEQUENCE [LARGE SCALE GENOMIC DNA]</scope>
    <source>
        <strain evidence="2 3">Pla110</strain>
    </source>
</reference>
<proteinExistence type="predicted"/>
<keyword evidence="1" id="KW-0812">Transmembrane</keyword>
<dbReference type="OrthoDB" id="9799456at2"/>
<dbReference type="KEGG" id="plon:Pla110_16820"/>
<feature type="transmembrane region" description="Helical" evidence="1">
    <location>
        <begin position="168"/>
        <end position="188"/>
    </location>
</feature>
<evidence type="ECO:0000256" key="1">
    <source>
        <dbReference type="SAM" id="Phobius"/>
    </source>
</evidence>
<feature type="transmembrane region" description="Helical" evidence="1">
    <location>
        <begin position="121"/>
        <end position="140"/>
    </location>
</feature>
<feature type="transmembrane region" description="Helical" evidence="1">
    <location>
        <begin position="72"/>
        <end position="101"/>
    </location>
</feature>
<accession>A0A518CL58</accession>
<feature type="transmembrane region" description="Helical" evidence="1">
    <location>
        <begin position="23"/>
        <end position="51"/>
    </location>
</feature>
<sequence>MPTFDFWRIKLRPGDRYRPANRLAIATLLASCVFVVAMVGIVAFAQFFLLLSVGMIEEPSSELIQLFEQNEIVFFVGLVAFSLFLLASHAGMFLSFCMWMSRTTRNILIISAKDARFLSLWGYQMAGTPLLNNFVAWFYFRDLGKHLILDSAEPDTRLRILGYFKTRCRILALSMLCLLTAIALFLWLMDRDPESLPSQLSILMGTVSFFLIVMAYCWNSMIFRVNDLTGEKHEEYLRTAASRCPECGEPYRETAIHCEVCGAEFSFSTEVDVYGI</sequence>
<keyword evidence="1" id="KW-0472">Membrane</keyword>
<dbReference type="AlphaFoldDB" id="A0A518CL58"/>
<dbReference type="Proteomes" id="UP000317178">
    <property type="component" value="Chromosome"/>
</dbReference>
<dbReference type="EMBL" id="CP036281">
    <property type="protein sequence ID" value="QDU79960.1"/>
    <property type="molecule type" value="Genomic_DNA"/>
</dbReference>
<gene>
    <name evidence="2" type="ORF">Pla110_16820</name>
</gene>
<name>A0A518CL58_9PLAN</name>
<feature type="transmembrane region" description="Helical" evidence="1">
    <location>
        <begin position="200"/>
        <end position="218"/>
    </location>
</feature>
<evidence type="ECO:0008006" key="4">
    <source>
        <dbReference type="Google" id="ProtNLM"/>
    </source>
</evidence>
<dbReference type="RefSeq" id="WP_144994973.1">
    <property type="nucleotide sequence ID" value="NZ_CP036281.1"/>
</dbReference>
<protein>
    <recommendedName>
        <fullName evidence="4">Zinc-ribbon domain-containing protein</fullName>
    </recommendedName>
</protein>
<organism evidence="2 3">
    <name type="scientific">Polystyrenella longa</name>
    <dbReference type="NCBI Taxonomy" id="2528007"/>
    <lineage>
        <taxon>Bacteria</taxon>
        <taxon>Pseudomonadati</taxon>
        <taxon>Planctomycetota</taxon>
        <taxon>Planctomycetia</taxon>
        <taxon>Planctomycetales</taxon>
        <taxon>Planctomycetaceae</taxon>
        <taxon>Polystyrenella</taxon>
    </lineage>
</organism>
<evidence type="ECO:0000313" key="3">
    <source>
        <dbReference type="Proteomes" id="UP000317178"/>
    </source>
</evidence>
<keyword evidence="3" id="KW-1185">Reference proteome</keyword>
<keyword evidence="1" id="KW-1133">Transmembrane helix</keyword>
<evidence type="ECO:0000313" key="2">
    <source>
        <dbReference type="EMBL" id="QDU79960.1"/>
    </source>
</evidence>